<dbReference type="Proteomes" id="UP000290288">
    <property type="component" value="Unassembled WGS sequence"/>
</dbReference>
<evidence type="ECO:0000313" key="2">
    <source>
        <dbReference type="EMBL" id="RXW13950.1"/>
    </source>
</evidence>
<dbReference type="OrthoDB" id="10669347at2759"/>
<name>A0A4Q2D3R5_9AGAR</name>
<reference evidence="2 3" key="1">
    <citation type="submission" date="2019-01" db="EMBL/GenBank/DDBJ databases">
        <title>Draft genome sequence of Psathyrella aberdarensis IHI B618.</title>
        <authorList>
            <person name="Buettner E."/>
            <person name="Kellner H."/>
        </authorList>
    </citation>
    <scope>NUCLEOTIDE SEQUENCE [LARGE SCALE GENOMIC DNA]</scope>
    <source>
        <strain evidence="2 3">IHI B618</strain>
    </source>
</reference>
<accession>A0A4Q2D3R5</accession>
<dbReference type="EMBL" id="SDEE01000796">
    <property type="protein sequence ID" value="RXW13950.1"/>
    <property type="molecule type" value="Genomic_DNA"/>
</dbReference>
<comment type="caution">
    <text evidence="2">The sequence shown here is derived from an EMBL/GenBank/DDBJ whole genome shotgun (WGS) entry which is preliminary data.</text>
</comment>
<gene>
    <name evidence="2" type="ORF">EST38_g11904</name>
</gene>
<evidence type="ECO:0000313" key="3">
    <source>
        <dbReference type="Proteomes" id="UP000290288"/>
    </source>
</evidence>
<proteinExistence type="predicted"/>
<protein>
    <submittedName>
        <fullName evidence="2">Uncharacterized protein</fullName>
    </submittedName>
</protein>
<keyword evidence="3" id="KW-1185">Reference proteome</keyword>
<sequence length="245" mass="25980">MKDSGNNPESPMSLMERLGVGSMAETTGSENDALASKPTDHEAASFLPTTSADMATEDLVIPGLTIAQRAGSMANGRHAQEATPNKEVTGHSPELINNMRRLLVPLIVKKAEQGLSSSDRRSTTTPDLAQQADAIVTTKVCDDFIRQAIASVKDLKDTGKIPNGDHLAIRDKNIGFSTATRSPYAKFASGHAGEKVPSISEPGGTIKVPNLEGKRESAFFNLFPAQVSLAATQISIPCPKISIRS</sequence>
<evidence type="ECO:0000256" key="1">
    <source>
        <dbReference type="SAM" id="MobiDB-lite"/>
    </source>
</evidence>
<organism evidence="2 3">
    <name type="scientific">Candolleomyces aberdarensis</name>
    <dbReference type="NCBI Taxonomy" id="2316362"/>
    <lineage>
        <taxon>Eukaryota</taxon>
        <taxon>Fungi</taxon>
        <taxon>Dikarya</taxon>
        <taxon>Basidiomycota</taxon>
        <taxon>Agaricomycotina</taxon>
        <taxon>Agaricomycetes</taxon>
        <taxon>Agaricomycetidae</taxon>
        <taxon>Agaricales</taxon>
        <taxon>Agaricineae</taxon>
        <taxon>Psathyrellaceae</taxon>
        <taxon>Candolleomyces</taxon>
    </lineage>
</organism>
<dbReference type="AlphaFoldDB" id="A0A4Q2D3R5"/>
<feature type="region of interest" description="Disordered" evidence="1">
    <location>
        <begin position="71"/>
        <end position="91"/>
    </location>
</feature>